<protein>
    <submittedName>
        <fullName evidence="2">Uncharacterized protein</fullName>
    </submittedName>
</protein>
<dbReference type="KEGG" id="mpau:ZMTM_07470"/>
<accession>A0A8D5G1R4</accession>
<dbReference type="EMBL" id="AP024110">
    <property type="protein sequence ID" value="BCM24488.1"/>
    <property type="molecule type" value="Genomic_DNA"/>
</dbReference>
<feature type="transmembrane region" description="Helical" evidence="1">
    <location>
        <begin position="112"/>
        <end position="132"/>
    </location>
</feature>
<keyword evidence="1" id="KW-0472">Membrane</keyword>
<name>A0A8D5G1R4_9PROT</name>
<dbReference type="AlphaFoldDB" id="A0A8D5G1R4"/>
<reference evidence="2" key="1">
    <citation type="journal article" date="2021" name="Arch. Microbiol.">
        <title>Methyloradius palustris gen. nov., sp. nov., a methanol-oxidizing bacterium isolated from snow.</title>
        <authorList>
            <person name="Miyadera T."/>
            <person name="Kojima H."/>
            <person name="Fukui M."/>
        </authorList>
    </citation>
    <scope>NUCLEOTIDE SEQUENCE</scope>
    <source>
        <strain evidence="2">Zm11</strain>
    </source>
</reference>
<evidence type="ECO:0000256" key="1">
    <source>
        <dbReference type="SAM" id="Phobius"/>
    </source>
</evidence>
<organism evidence="2 3">
    <name type="scientific">Methyloradius palustris</name>
    <dbReference type="NCBI Taxonomy" id="2778876"/>
    <lineage>
        <taxon>Bacteria</taxon>
        <taxon>Pseudomonadati</taxon>
        <taxon>Pseudomonadota</taxon>
        <taxon>Betaproteobacteria</taxon>
        <taxon>Nitrosomonadales</taxon>
        <taxon>Methylophilaceae</taxon>
        <taxon>Methyloradius</taxon>
    </lineage>
</organism>
<proteinExistence type="predicted"/>
<keyword evidence="3" id="KW-1185">Reference proteome</keyword>
<dbReference type="Proteomes" id="UP000826722">
    <property type="component" value="Chromosome"/>
</dbReference>
<keyword evidence="1" id="KW-0812">Transmembrane</keyword>
<gene>
    <name evidence="2" type="ORF">ZMTM_07470</name>
</gene>
<keyword evidence="1" id="KW-1133">Transmembrane helix</keyword>
<evidence type="ECO:0000313" key="2">
    <source>
        <dbReference type="EMBL" id="BCM24488.1"/>
    </source>
</evidence>
<evidence type="ECO:0000313" key="3">
    <source>
        <dbReference type="Proteomes" id="UP000826722"/>
    </source>
</evidence>
<sequence>MTVEGVFSLRSTKDSTKEYNKDAWHSNKATYFNMVGNKPISCAVGFLGTVGNCAQYDQYKGYVVIAKMAHLKALIIDVNVVREFWVNGKRVDSYVSNDEMLNQWNKISYSNAILNSLALSVFTPMIAGFLIWRK</sequence>